<dbReference type="InterPro" id="IPR010364">
    <property type="entry name" value="Uncharacterised_IM_CreD"/>
</dbReference>
<keyword evidence="1" id="KW-0472">Membrane</keyword>
<dbReference type="NCBIfam" id="NF008712">
    <property type="entry name" value="PRK11715.1-1"/>
    <property type="match status" value="1"/>
</dbReference>
<gene>
    <name evidence="2" type="primary">creD</name>
    <name evidence="2" type="ORF">ACFO0R_21865</name>
</gene>
<dbReference type="PIRSF" id="PIRSF004548">
    <property type="entry name" value="CreD"/>
    <property type="match status" value="1"/>
</dbReference>
<reference evidence="3" key="1">
    <citation type="journal article" date="2019" name="Int. J. Syst. Evol. Microbiol.">
        <title>The Global Catalogue of Microorganisms (GCM) 10K type strain sequencing project: providing services to taxonomists for standard genome sequencing and annotation.</title>
        <authorList>
            <consortium name="The Broad Institute Genomics Platform"/>
            <consortium name="The Broad Institute Genome Sequencing Center for Infectious Disease"/>
            <person name="Wu L."/>
            <person name="Ma J."/>
        </authorList>
    </citation>
    <scope>NUCLEOTIDE SEQUENCE [LARGE SCALE GENOMIC DNA]</scope>
    <source>
        <strain evidence="3">CGMCC 4.7608</strain>
    </source>
</reference>
<feature type="transmembrane region" description="Helical" evidence="1">
    <location>
        <begin position="356"/>
        <end position="378"/>
    </location>
</feature>
<dbReference type="Pfam" id="PF06123">
    <property type="entry name" value="CreD"/>
    <property type="match status" value="1"/>
</dbReference>
<keyword evidence="3" id="KW-1185">Reference proteome</keyword>
<evidence type="ECO:0000313" key="3">
    <source>
        <dbReference type="Proteomes" id="UP001595999"/>
    </source>
</evidence>
<comment type="caution">
    <text evidence="2">The sequence shown here is derived from an EMBL/GenBank/DDBJ whole genome shotgun (WGS) entry which is preliminary data.</text>
</comment>
<feature type="transmembrane region" description="Helical" evidence="1">
    <location>
        <begin position="408"/>
        <end position="426"/>
    </location>
</feature>
<evidence type="ECO:0000256" key="1">
    <source>
        <dbReference type="SAM" id="Phobius"/>
    </source>
</evidence>
<feature type="transmembrane region" description="Helical" evidence="1">
    <location>
        <begin position="301"/>
        <end position="319"/>
    </location>
</feature>
<evidence type="ECO:0000313" key="2">
    <source>
        <dbReference type="EMBL" id="MFC4492264.1"/>
    </source>
</evidence>
<dbReference type="RefSeq" id="WP_231461437.1">
    <property type="nucleotide sequence ID" value="NZ_JAJOHW010000033.1"/>
</dbReference>
<accession>A0ABV9A021</accession>
<organism evidence="2 3">
    <name type="scientific">Chromobacterium aquaticum</name>
    <dbReference type="NCBI Taxonomy" id="467180"/>
    <lineage>
        <taxon>Bacteria</taxon>
        <taxon>Pseudomonadati</taxon>
        <taxon>Pseudomonadota</taxon>
        <taxon>Betaproteobacteria</taxon>
        <taxon>Neisseriales</taxon>
        <taxon>Chromobacteriaceae</taxon>
        <taxon>Chromobacterium</taxon>
    </lineage>
</organism>
<protein>
    <submittedName>
        <fullName evidence="2">Cell envelope integrity protein CreD</fullName>
    </submittedName>
</protein>
<dbReference type="EMBL" id="JBHSEK010000024">
    <property type="protein sequence ID" value="MFC4492264.1"/>
    <property type="molecule type" value="Genomic_DNA"/>
</dbReference>
<dbReference type="Proteomes" id="UP001595999">
    <property type="component" value="Unassembled WGS sequence"/>
</dbReference>
<sequence length="455" mass="49579">MKKNPLLTKILILLALSLALLVPVSAISNLISERKHYQEEAVEKVVASTSGEQTVIGPVLVIPYVETVEEKQNGKTQSVKHELERYVLPRQLAVDSKLKVSPRALGIYQALIFGSEAGFSGHFEIPPQPDLFKPSIQLKTPYLAVGISDPRGIGKVPQLNAGGKAHPFSAGAGLPHMSEGIHAPLPQLLDLAKPQTLPFAFQLNLQGTRSISYVPVGESSTLSLTSNWPHPSFIGNFLPLQRSVDAKGFKAQWESSWFANNLNDRFQQAAFSDGKSGLSALPAFSTGLVQPVDQYQQNERSVKYAVLFIGLTFLSFFLLETLRSLRVHPIQYVLVGMALVMFFLVLLALSEHLGFGPAYLLAAAACVGQIGFYVSHILGGWKRGLGFAGLLSLLYAVLYGLLQSEDNALLLGSLLLFAALTAIMTLTRRLDWYRFSVRSEDTAAEAPLPSPPEQS</sequence>
<feature type="transmembrane region" description="Helical" evidence="1">
    <location>
        <begin position="385"/>
        <end position="402"/>
    </location>
</feature>
<name>A0ABV9A021_9NEIS</name>
<proteinExistence type="predicted"/>
<keyword evidence="1" id="KW-0812">Transmembrane</keyword>
<dbReference type="PANTHER" id="PTHR30092:SF0">
    <property type="entry name" value="INNER MEMBRANE PROTEIN CRED"/>
    <property type="match status" value="1"/>
</dbReference>
<keyword evidence="1" id="KW-1133">Transmembrane helix</keyword>
<feature type="transmembrane region" description="Helical" evidence="1">
    <location>
        <begin position="331"/>
        <end position="350"/>
    </location>
</feature>
<dbReference type="PANTHER" id="PTHR30092">
    <property type="entry name" value="INNER MEMBRANE PROTEIN CRED"/>
    <property type="match status" value="1"/>
</dbReference>